<organism evidence="2 3">
    <name type="scientific">Gigaspora rosea</name>
    <dbReference type="NCBI Taxonomy" id="44941"/>
    <lineage>
        <taxon>Eukaryota</taxon>
        <taxon>Fungi</taxon>
        <taxon>Fungi incertae sedis</taxon>
        <taxon>Mucoromycota</taxon>
        <taxon>Glomeromycotina</taxon>
        <taxon>Glomeromycetes</taxon>
        <taxon>Diversisporales</taxon>
        <taxon>Gigasporaceae</taxon>
        <taxon>Gigaspora</taxon>
    </lineage>
</organism>
<accession>A0A397V7J5</accession>
<dbReference type="EMBL" id="QKWP01000644">
    <property type="protein sequence ID" value="RIB16899.1"/>
    <property type="molecule type" value="Genomic_DNA"/>
</dbReference>
<gene>
    <name evidence="2" type="ORF">C2G38_2188783</name>
</gene>
<dbReference type="AlphaFoldDB" id="A0A397V7J5"/>
<feature type="compositionally biased region" description="Polar residues" evidence="1">
    <location>
        <begin position="84"/>
        <end position="101"/>
    </location>
</feature>
<dbReference type="Proteomes" id="UP000266673">
    <property type="component" value="Unassembled WGS sequence"/>
</dbReference>
<proteinExistence type="predicted"/>
<name>A0A397V7J5_9GLOM</name>
<feature type="region of interest" description="Disordered" evidence="1">
    <location>
        <begin position="84"/>
        <end position="131"/>
    </location>
</feature>
<dbReference type="OrthoDB" id="2402654at2759"/>
<reference evidence="2 3" key="1">
    <citation type="submission" date="2018-06" db="EMBL/GenBank/DDBJ databases">
        <title>Comparative genomics reveals the genomic features of Rhizophagus irregularis, R. cerebriforme, R. diaphanum and Gigaspora rosea, and their symbiotic lifestyle signature.</title>
        <authorList>
            <person name="Morin E."/>
            <person name="San Clemente H."/>
            <person name="Chen E.C.H."/>
            <person name="De La Providencia I."/>
            <person name="Hainaut M."/>
            <person name="Kuo A."/>
            <person name="Kohler A."/>
            <person name="Murat C."/>
            <person name="Tang N."/>
            <person name="Roy S."/>
            <person name="Loubradou J."/>
            <person name="Henrissat B."/>
            <person name="Grigoriev I.V."/>
            <person name="Corradi N."/>
            <person name="Roux C."/>
            <person name="Martin F.M."/>
        </authorList>
    </citation>
    <scope>NUCLEOTIDE SEQUENCE [LARGE SCALE GENOMIC DNA]</scope>
    <source>
        <strain evidence="2 3">DAOM 194757</strain>
    </source>
</reference>
<keyword evidence="3" id="KW-1185">Reference proteome</keyword>
<sequence>MLRISSKKVIEEQVCCKVTVLPKNIISQYIQQSDESLKNLYLYSWVMDESTEVPCIFQVKFDEVGDGNLVVNIRRENLHYEKQVPSNNEVVETSTTQQNLLEHSENSSEEEDSAGDVSDVNEVDLTTKVKW</sequence>
<evidence type="ECO:0000256" key="1">
    <source>
        <dbReference type="SAM" id="MobiDB-lite"/>
    </source>
</evidence>
<feature type="compositionally biased region" description="Acidic residues" evidence="1">
    <location>
        <begin position="107"/>
        <end position="122"/>
    </location>
</feature>
<evidence type="ECO:0000313" key="2">
    <source>
        <dbReference type="EMBL" id="RIB16899.1"/>
    </source>
</evidence>
<evidence type="ECO:0000313" key="3">
    <source>
        <dbReference type="Proteomes" id="UP000266673"/>
    </source>
</evidence>
<protein>
    <submittedName>
        <fullName evidence="2">Uncharacterized protein</fullName>
    </submittedName>
</protein>
<comment type="caution">
    <text evidence="2">The sequence shown here is derived from an EMBL/GenBank/DDBJ whole genome shotgun (WGS) entry which is preliminary data.</text>
</comment>